<gene>
    <name evidence="1" type="ORF">PAT3040_02154</name>
</gene>
<protein>
    <recommendedName>
        <fullName evidence="3">GGDEF domain-containing protein</fullName>
    </recommendedName>
</protein>
<dbReference type="InterPro" id="IPR043128">
    <property type="entry name" value="Rev_trsase/Diguanyl_cyclase"/>
</dbReference>
<dbReference type="EMBL" id="BDQX01000098">
    <property type="protein sequence ID" value="GBG07598.1"/>
    <property type="molecule type" value="Genomic_DNA"/>
</dbReference>
<accession>A0A2R5ERC5</accession>
<sequence>MQIKIGIIGTETIVSKTLAVLKSFPTFLPISVVVEHEREVPNVATRLSEEVEVLLLSGPQAHRKVKEMLPASIPVHYLPLTGAGLYKAIFKAMQAGKLESSISIDTLTRNIITRTLQDLGLEDTKLIVYDGPAHAGSDKLVAFHAANVTEGACSIAFTGNGDVAELLDIKGIPNEWLLPSEQDIIVTLERALLSTESRRSKESQIVVGMIKVDDFGKLVMQRHNEHEVQKLKLDIHRMVLGYVESLDGYSMSASGDEFLFCTTRGIFERETGGYKTIPLAKDASKSFGISLSVGIGFGLTANEAGTNARIALRKSREAGGNTGFIVREDATVIGPLEMSDPVQSVLAPTEPALIRQAEDAGMTSAYLSRLLANMAKTGKYEYKVHDLAATLGISVRSAHRLVLQWTDNGLVEVSGVEKVPKGRPRQLFRFSFLKDKSL</sequence>
<dbReference type="AlphaFoldDB" id="A0A2R5ERC5"/>
<evidence type="ECO:0000313" key="1">
    <source>
        <dbReference type="EMBL" id="GBG07598.1"/>
    </source>
</evidence>
<reference evidence="1 2" key="1">
    <citation type="submission" date="2017-08" db="EMBL/GenBank/DDBJ databases">
        <title>Substantial Increase in Enzyme Production by Combined Drug-Resistance Mutations in Paenibacillus agaridevorans.</title>
        <authorList>
            <person name="Tanaka Y."/>
            <person name="Funane K."/>
            <person name="Hosaka T."/>
            <person name="Shiwa Y."/>
            <person name="Fujita N."/>
            <person name="Miyazaki T."/>
            <person name="Yoshikawa H."/>
            <person name="Murakami K."/>
            <person name="Kasahara K."/>
            <person name="Inaoka T."/>
            <person name="Hiraga Y."/>
            <person name="Ochi K."/>
        </authorList>
    </citation>
    <scope>NUCLEOTIDE SEQUENCE [LARGE SCALE GENOMIC DNA]</scope>
    <source>
        <strain evidence="1 2">T-3040</strain>
    </source>
</reference>
<name>A0A2R5ERC5_9BACL</name>
<evidence type="ECO:0008006" key="3">
    <source>
        <dbReference type="Google" id="ProtNLM"/>
    </source>
</evidence>
<dbReference type="Gene3D" id="3.30.70.270">
    <property type="match status" value="1"/>
</dbReference>
<dbReference type="RefSeq" id="WP_108992629.1">
    <property type="nucleotide sequence ID" value="NZ_BDQX01000098.1"/>
</dbReference>
<evidence type="ECO:0000313" key="2">
    <source>
        <dbReference type="Proteomes" id="UP000245202"/>
    </source>
</evidence>
<organism evidence="1 2">
    <name type="scientific">Paenibacillus agaridevorans</name>
    <dbReference type="NCBI Taxonomy" id="171404"/>
    <lineage>
        <taxon>Bacteria</taxon>
        <taxon>Bacillati</taxon>
        <taxon>Bacillota</taxon>
        <taxon>Bacilli</taxon>
        <taxon>Bacillales</taxon>
        <taxon>Paenibacillaceae</taxon>
        <taxon>Paenibacillus</taxon>
    </lineage>
</organism>
<keyword evidence="2" id="KW-1185">Reference proteome</keyword>
<proteinExistence type="predicted"/>
<dbReference type="Proteomes" id="UP000245202">
    <property type="component" value="Unassembled WGS sequence"/>
</dbReference>
<comment type="caution">
    <text evidence="1">The sequence shown here is derived from an EMBL/GenBank/DDBJ whole genome shotgun (WGS) entry which is preliminary data.</text>
</comment>